<name>A0A7W9MTS4_9ACTN</name>
<evidence type="ECO:0000313" key="2">
    <source>
        <dbReference type="Proteomes" id="UP000549971"/>
    </source>
</evidence>
<reference evidence="1 2" key="1">
    <citation type="submission" date="2020-08" db="EMBL/GenBank/DDBJ databases">
        <title>Sequencing the genomes of 1000 actinobacteria strains.</title>
        <authorList>
            <person name="Klenk H.-P."/>
        </authorList>
    </citation>
    <scope>NUCLEOTIDE SEQUENCE [LARGE SCALE GENOMIC DNA]</scope>
    <source>
        <strain evidence="1 2">DSM 28967</strain>
    </source>
</reference>
<dbReference type="AlphaFoldDB" id="A0A7W9MTS4"/>
<evidence type="ECO:0000313" key="1">
    <source>
        <dbReference type="EMBL" id="MBB5835994.1"/>
    </source>
</evidence>
<gene>
    <name evidence="1" type="ORF">HDA39_002728</name>
</gene>
<accession>A0A7W9MTS4</accession>
<proteinExistence type="predicted"/>
<organism evidence="1 2">
    <name type="scientific">Kribbella italica</name>
    <dbReference type="NCBI Taxonomy" id="1540520"/>
    <lineage>
        <taxon>Bacteria</taxon>
        <taxon>Bacillati</taxon>
        <taxon>Actinomycetota</taxon>
        <taxon>Actinomycetes</taxon>
        <taxon>Propionibacteriales</taxon>
        <taxon>Kribbellaceae</taxon>
        <taxon>Kribbella</taxon>
    </lineage>
</organism>
<dbReference type="RefSeq" id="WP_184795564.1">
    <property type="nucleotide sequence ID" value="NZ_JACHMY010000001.1"/>
</dbReference>
<protein>
    <recommendedName>
        <fullName evidence="3">XRE family transcriptional regulator</fullName>
    </recommendedName>
</protein>
<dbReference type="Proteomes" id="UP000549971">
    <property type="component" value="Unassembled WGS sequence"/>
</dbReference>
<keyword evidence="2" id="KW-1185">Reference proteome</keyword>
<dbReference type="EMBL" id="JACHMY010000001">
    <property type="protein sequence ID" value="MBB5835994.1"/>
    <property type="molecule type" value="Genomic_DNA"/>
</dbReference>
<evidence type="ECO:0008006" key="3">
    <source>
        <dbReference type="Google" id="ProtNLM"/>
    </source>
</evidence>
<comment type="caution">
    <text evidence="1">The sequence shown here is derived from an EMBL/GenBank/DDBJ whole genome shotgun (WGS) entry which is preliminary data.</text>
</comment>
<sequence>MNRGAPRTLLEQLIQQRDQTVAEAASEFKAKARELDEPATLSPRHLRRWMNGEASDAYPASRRVARQLWGAPLEDLLGPPSAEAPAVPTVAERRRSVAHPPVNDLGRLPTHGIFEELAMAADDSARFVRRARTVLSPEVLEQLNADVVHLAEQYLGTTPYQMFRPLAELRKDVFELIDSHPRPEYTKDLYRIAGLVSALLGHVSSDLGYTYGVETHTRMVLTCADLSGADQLRGYAYWVQAQVAYWQKEYQRSAELARRGLDSAALSGSDVLRLTSQEARALAALGDERETALVLQYAADAREQALGERAQPGIFDFAPGKAA</sequence>